<gene>
    <name evidence="1" type="ORF">FKG95_08630</name>
</gene>
<accession>A0A545TYG5</accession>
<protein>
    <submittedName>
        <fullName evidence="1">PAS domain-containing protein</fullName>
    </submittedName>
</protein>
<reference evidence="1 2" key="1">
    <citation type="submission" date="2019-06" db="EMBL/GenBank/DDBJ databases">
        <title>Whole genome sequence for Rhodospirillaceae sp. R148.</title>
        <authorList>
            <person name="Wang G."/>
        </authorList>
    </citation>
    <scope>NUCLEOTIDE SEQUENCE [LARGE SCALE GENOMIC DNA]</scope>
    <source>
        <strain evidence="1 2">R148</strain>
    </source>
</reference>
<dbReference type="OrthoDB" id="7366720at2"/>
<dbReference type="AlphaFoldDB" id="A0A545TYG5"/>
<dbReference type="InterPro" id="IPR009922">
    <property type="entry name" value="DUF1457"/>
</dbReference>
<dbReference type="Pfam" id="PF07310">
    <property type="entry name" value="PAS_5"/>
    <property type="match status" value="1"/>
</dbReference>
<evidence type="ECO:0000313" key="1">
    <source>
        <dbReference type="EMBL" id="TQV82272.1"/>
    </source>
</evidence>
<evidence type="ECO:0000313" key="2">
    <source>
        <dbReference type="Proteomes" id="UP000315252"/>
    </source>
</evidence>
<name>A0A545TYG5_9PROT</name>
<comment type="caution">
    <text evidence="1">The sequence shown here is derived from an EMBL/GenBank/DDBJ whole genome shotgun (WGS) entry which is preliminary data.</text>
</comment>
<sequence>MRRIKLSEVEEKNPINTMAEHFFRLPRVTCSLAPLWSGFDPMEVPNVLEWMVVLERRDTTLEGHFVRLMGESVKNLFGANLTGKALSESLSDADLEQRWQDLNAVAEARQPSFHISKVPLKQREFVTIYRGCFPFCDEKGDIVRLVIVAAPAGDVSVAQARITD</sequence>
<dbReference type="Proteomes" id="UP000315252">
    <property type="component" value="Unassembled WGS sequence"/>
</dbReference>
<keyword evidence="2" id="KW-1185">Reference proteome</keyword>
<proteinExistence type="predicted"/>
<organism evidence="1 2">
    <name type="scientific">Denitrobaculum tricleocarpae</name>
    <dbReference type="NCBI Taxonomy" id="2591009"/>
    <lineage>
        <taxon>Bacteria</taxon>
        <taxon>Pseudomonadati</taxon>
        <taxon>Pseudomonadota</taxon>
        <taxon>Alphaproteobacteria</taxon>
        <taxon>Rhodospirillales</taxon>
        <taxon>Rhodospirillaceae</taxon>
        <taxon>Denitrobaculum</taxon>
    </lineage>
</organism>
<dbReference type="EMBL" id="VHSH01000002">
    <property type="protein sequence ID" value="TQV82272.1"/>
    <property type="molecule type" value="Genomic_DNA"/>
</dbReference>